<dbReference type="Proteomes" id="UP000271624">
    <property type="component" value="Unassembled WGS sequence"/>
</dbReference>
<dbReference type="AlphaFoldDB" id="A0A3S1D1X0"/>
<evidence type="ECO:0000313" key="1">
    <source>
        <dbReference type="EMBL" id="RUT02107.1"/>
    </source>
</evidence>
<reference evidence="1" key="1">
    <citation type="submission" date="2018-12" db="EMBL/GenBank/DDBJ databases">
        <authorList>
            <person name="Will S."/>
            <person name="Neumann-Schaal M."/>
            <person name="Henke P."/>
        </authorList>
    </citation>
    <scope>NUCLEOTIDE SEQUENCE</scope>
    <source>
        <strain evidence="1">PCC 7102</strain>
    </source>
</reference>
<reference evidence="1" key="2">
    <citation type="journal article" date="2019" name="Genome Biol. Evol.">
        <title>Day and night: Metabolic profiles and evolutionary relationships of six axenic non-marine cyanobacteria.</title>
        <authorList>
            <person name="Will S.E."/>
            <person name="Henke P."/>
            <person name="Boedeker C."/>
            <person name="Huang S."/>
            <person name="Brinkmann H."/>
            <person name="Rohde M."/>
            <person name="Jarek M."/>
            <person name="Friedl T."/>
            <person name="Seufert S."/>
            <person name="Schumacher M."/>
            <person name="Overmann J."/>
            <person name="Neumann-Schaal M."/>
            <person name="Petersen J."/>
        </authorList>
    </citation>
    <scope>NUCLEOTIDE SEQUENCE [LARGE SCALE GENOMIC DNA]</scope>
    <source>
        <strain evidence="1">PCC 7102</strain>
    </source>
</reference>
<accession>A0A3S1D1X0</accession>
<proteinExistence type="predicted"/>
<dbReference type="OrthoDB" id="532149at2"/>
<organism evidence="1 2">
    <name type="scientific">Dulcicalothrix desertica PCC 7102</name>
    <dbReference type="NCBI Taxonomy" id="232991"/>
    <lineage>
        <taxon>Bacteria</taxon>
        <taxon>Bacillati</taxon>
        <taxon>Cyanobacteriota</taxon>
        <taxon>Cyanophyceae</taxon>
        <taxon>Nostocales</taxon>
        <taxon>Calotrichaceae</taxon>
        <taxon>Dulcicalothrix</taxon>
    </lineage>
</organism>
<gene>
    <name evidence="1" type="ORF">DSM106972_061820</name>
</gene>
<protein>
    <submittedName>
        <fullName evidence="1">Uncharacterized protein</fullName>
    </submittedName>
</protein>
<sequence length="127" mass="14209">MANVSNVKLIIGFNDPDLDDEEKNEQAQKLLQEIRELDEIEAAELLPDPNPPAGNKAFGGILAGFLMAEVSPANLKKLFGFLSDRFGNKPMKLKVKATDGRELEIEASSKEEFEYIKQQAQEFLNKQ</sequence>
<comment type="caution">
    <text evidence="1">The sequence shown here is derived from an EMBL/GenBank/DDBJ whole genome shotgun (WGS) entry which is preliminary data.</text>
</comment>
<evidence type="ECO:0000313" key="2">
    <source>
        <dbReference type="Proteomes" id="UP000271624"/>
    </source>
</evidence>
<name>A0A3S1D1X0_9CYAN</name>
<dbReference type="RefSeq" id="WP_127084390.1">
    <property type="nucleotide sequence ID" value="NZ_RSCL01000017.1"/>
</dbReference>
<dbReference type="EMBL" id="RSCL01000017">
    <property type="protein sequence ID" value="RUT02107.1"/>
    <property type="molecule type" value="Genomic_DNA"/>
</dbReference>
<keyword evidence="2" id="KW-1185">Reference proteome</keyword>